<dbReference type="OMA" id="AGERWTI"/>
<accession>A0A229XZL2</accession>
<reference evidence="4" key="1">
    <citation type="submission" date="2021-08" db="EMBL/GenBank/DDBJ databases">
        <title>Global Aspergillus fumigatus from environmental and clinical sources.</title>
        <authorList>
            <person name="Barber A."/>
            <person name="Sae-Ong T."/>
        </authorList>
    </citation>
    <scope>NUCLEOTIDE SEQUENCE</scope>
    <source>
        <strain evidence="4">NRZ-2016-071</strain>
    </source>
</reference>
<feature type="region of interest" description="Disordered" evidence="2">
    <location>
        <begin position="118"/>
        <end position="163"/>
    </location>
</feature>
<protein>
    <submittedName>
        <fullName evidence="4">Uncharacterized protein</fullName>
    </submittedName>
</protein>
<feature type="compositionally biased region" description="Low complexity" evidence="2">
    <location>
        <begin position="130"/>
        <end position="161"/>
    </location>
</feature>
<evidence type="ECO:0000256" key="1">
    <source>
        <dbReference type="ARBA" id="ARBA00022729"/>
    </source>
</evidence>
<dbReference type="EMBL" id="JAIBSC010000112">
    <property type="protein sequence ID" value="KAH1897006.1"/>
    <property type="molecule type" value="Genomic_DNA"/>
</dbReference>
<dbReference type="Proteomes" id="UP000813423">
    <property type="component" value="Unassembled WGS sequence"/>
</dbReference>
<gene>
    <name evidence="4" type="ORF">KXV57_000986</name>
</gene>
<evidence type="ECO:0000256" key="3">
    <source>
        <dbReference type="SAM" id="SignalP"/>
    </source>
</evidence>
<comment type="caution">
    <text evidence="4">The sequence shown here is derived from an EMBL/GenBank/DDBJ whole genome shotgun (WGS) entry which is preliminary data.</text>
</comment>
<proteinExistence type="predicted"/>
<sequence>MILAMGPVFTFLALSSTLFVAIGSAAPANQNEREDPGVCETVTTVVWTTVDVATTIYPALKDTVITGTVAVVSAGSTLTTPPGPGQAETTESQPTQLAATVVSNPVVAAAVHAAAGERWTIQAPQPPSTASPSAYTTQTAQPTQQTSSRSSDTTSGSGSSGVCSKDSPCFGQLTFYDTATSPSAPSSCGLTNDGFTEDVLALPVGIMTNADCGKTVTVTYNGVTKTGTVVDKCMGCKPTDLDASRHLFGELAGFGAGRLYGVSWYIN</sequence>
<dbReference type="InterPro" id="IPR036908">
    <property type="entry name" value="RlpA-like_sf"/>
</dbReference>
<dbReference type="PANTHER" id="PTHR31836">
    <property type="match status" value="1"/>
</dbReference>
<organism evidence="4 5">
    <name type="scientific">Aspergillus fumigatus</name>
    <name type="common">Neosartorya fumigata</name>
    <dbReference type="NCBI Taxonomy" id="746128"/>
    <lineage>
        <taxon>Eukaryota</taxon>
        <taxon>Fungi</taxon>
        <taxon>Dikarya</taxon>
        <taxon>Ascomycota</taxon>
        <taxon>Pezizomycotina</taxon>
        <taxon>Eurotiomycetes</taxon>
        <taxon>Eurotiomycetidae</taxon>
        <taxon>Eurotiales</taxon>
        <taxon>Aspergillaceae</taxon>
        <taxon>Aspergillus</taxon>
        <taxon>Aspergillus subgen. Fumigati</taxon>
    </lineage>
</organism>
<name>A0A229XZL2_ASPFM</name>
<dbReference type="AlphaFoldDB" id="A0A229XZL2"/>
<dbReference type="InterPro" id="IPR051477">
    <property type="entry name" value="Expansin_CellWall"/>
</dbReference>
<dbReference type="Gene3D" id="2.40.40.10">
    <property type="entry name" value="RlpA-like domain"/>
    <property type="match status" value="1"/>
</dbReference>
<evidence type="ECO:0000313" key="5">
    <source>
        <dbReference type="Proteomes" id="UP000813423"/>
    </source>
</evidence>
<evidence type="ECO:0000256" key="2">
    <source>
        <dbReference type="SAM" id="MobiDB-lite"/>
    </source>
</evidence>
<feature type="signal peptide" evidence="3">
    <location>
        <begin position="1"/>
        <end position="25"/>
    </location>
</feature>
<dbReference type="SUPFAM" id="SSF50685">
    <property type="entry name" value="Barwin-like endoglucanases"/>
    <property type="match status" value="1"/>
</dbReference>
<keyword evidence="1 3" id="KW-0732">Signal</keyword>
<evidence type="ECO:0000313" key="4">
    <source>
        <dbReference type="EMBL" id="KAH1897006.1"/>
    </source>
</evidence>
<dbReference type="CDD" id="cd22191">
    <property type="entry name" value="DPBB_RlpA_EXP_N-like"/>
    <property type="match status" value="1"/>
</dbReference>
<dbReference type="PANTHER" id="PTHR31836:SF28">
    <property type="entry name" value="SRCR DOMAIN-CONTAINING PROTEIN-RELATED"/>
    <property type="match status" value="1"/>
</dbReference>
<feature type="chain" id="PRO_5043456025" evidence="3">
    <location>
        <begin position="26"/>
        <end position="267"/>
    </location>
</feature>